<name>A0AAE0XS58_9GAST</name>
<dbReference type="EMBL" id="JAWDGP010007726">
    <property type="protein sequence ID" value="KAK3707184.1"/>
    <property type="molecule type" value="Genomic_DNA"/>
</dbReference>
<proteinExistence type="predicted"/>
<evidence type="ECO:0000313" key="2">
    <source>
        <dbReference type="Proteomes" id="UP001283361"/>
    </source>
</evidence>
<accession>A0AAE0XS58</accession>
<dbReference type="Proteomes" id="UP001283361">
    <property type="component" value="Unassembled WGS sequence"/>
</dbReference>
<comment type="caution">
    <text evidence="1">The sequence shown here is derived from an EMBL/GenBank/DDBJ whole genome shotgun (WGS) entry which is preliminary data.</text>
</comment>
<evidence type="ECO:0000313" key="1">
    <source>
        <dbReference type="EMBL" id="KAK3707184.1"/>
    </source>
</evidence>
<protein>
    <submittedName>
        <fullName evidence="1">Uncharacterized protein</fullName>
    </submittedName>
</protein>
<dbReference type="AlphaFoldDB" id="A0AAE0XS58"/>
<sequence>MHGLDCDGLSRCNFLMKFGPNGTFSYLMMPRSTTIEEREQKMFDICRFQGIYFTRDACLGNTTALQLWKVKNAESKQQGTDTITPDVSIEEKCQIVNQTRTCSVEYAAQQCTHLSGCVTDTSWMARILVSYSEGVKIEFGDFHAAPHHYLYGQ</sequence>
<reference evidence="1" key="1">
    <citation type="journal article" date="2023" name="G3 (Bethesda)">
        <title>A reference genome for the long-term kleptoplast-retaining sea slug Elysia crispata morphotype clarki.</title>
        <authorList>
            <person name="Eastman K.E."/>
            <person name="Pendleton A.L."/>
            <person name="Shaikh M.A."/>
            <person name="Suttiyut T."/>
            <person name="Ogas R."/>
            <person name="Tomko P."/>
            <person name="Gavelis G."/>
            <person name="Widhalm J.R."/>
            <person name="Wisecaver J.H."/>
        </authorList>
    </citation>
    <scope>NUCLEOTIDE SEQUENCE</scope>
    <source>
        <strain evidence="1">ECLA1</strain>
    </source>
</reference>
<keyword evidence="2" id="KW-1185">Reference proteome</keyword>
<gene>
    <name evidence="1" type="ORF">RRG08_028725</name>
</gene>
<organism evidence="1 2">
    <name type="scientific">Elysia crispata</name>
    <name type="common">lettuce slug</name>
    <dbReference type="NCBI Taxonomy" id="231223"/>
    <lineage>
        <taxon>Eukaryota</taxon>
        <taxon>Metazoa</taxon>
        <taxon>Spiralia</taxon>
        <taxon>Lophotrochozoa</taxon>
        <taxon>Mollusca</taxon>
        <taxon>Gastropoda</taxon>
        <taxon>Heterobranchia</taxon>
        <taxon>Euthyneura</taxon>
        <taxon>Panpulmonata</taxon>
        <taxon>Sacoglossa</taxon>
        <taxon>Placobranchoidea</taxon>
        <taxon>Plakobranchidae</taxon>
        <taxon>Elysia</taxon>
    </lineage>
</organism>